<reference evidence="2 3" key="1">
    <citation type="submission" date="2019-11" db="EMBL/GenBank/DDBJ databases">
        <title>Pedobacter petrophilus genome.</title>
        <authorList>
            <person name="Feldbauer M.J."/>
            <person name="Newman J.D."/>
        </authorList>
    </citation>
    <scope>NUCLEOTIDE SEQUENCE [LARGE SCALE GENOMIC DNA]</scope>
    <source>
        <strain evidence="2 3">LMG 29686</strain>
    </source>
</reference>
<name>A0A7K0FUN0_9SPHI</name>
<dbReference type="EMBL" id="WKKH01000005">
    <property type="protein sequence ID" value="MRX75317.1"/>
    <property type="molecule type" value="Genomic_DNA"/>
</dbReference>
<feature type="domain" description="BT-3987-like N-terminal" evidence="1">
    <location>
        <begin position="81"/>
        <end position="185"/>
    </location>
</feature>
<keyword evidence="3" id="KW-1185">Reference proteome</keyword>
<dbReference type="InterPro" id="IPR013728">
    <property type="entry name" value="BT_3987-like_N"/>
</dbReference>
<protein>
    <submittedName>
        <fullName evidence="2">DUF1735 domain-containing protein</fullName>
    </submittedName>
</protein>
<dbReference type="OrthoDB" id="740324at2"/>
<gene>
    <name evidence="2" type="ORF">GJU39_04375</name>
</gene>
<comment type="caution">
    <text evidence="2">The sequence shown here is derived from an EMBL/GenBank/DDBJ whole genome shotgun (WGS) entry which is preliminary data.</text>
</comment>
<organism evidence="2 3">
    <name type="scientific">Pedobacter petrophilus</name>
    <dbReference type="NCBI Taxonomy" id="1908241"/>
    <lineage>
        <taxon>Bacteria</taxon>
        <taxon>Pseudomonadati</taxon>
        <taxon>Bacteroidota</taxon>
        <taxon>Sphingobacteriia</taxon>
        <taxon>Sphingobacteriales</taxon>
        <taxon>Sphingobacteriaceae</taxon>
        <taxon>Pedobacter</taxon>
    </lineage>
</organism>
<dbReference type="Gene3D" id="2.60.40.1740">
    <property type="entry name" value="hypothetical protein (bacova_03559)"/>
    <property type="match status" value="1"/>
</dbReference>
<dbReference type="Proteomes" id="UP000487757">
    <property type="component" value="Unassembled WGS sequence"/>
</dbReference>
<accession>A0A7K0FUN0</accession>
<sequence>MLLEKVQSTNLRLEFSGMLNNNHKKMKNKNILTGLIAALCVISLSSCLKNKNEQPDFSATTPVVEIPVGSPVGDGSVNSLTTSLIQQDAPSDYLFYINYAASTTKPTDIKVTLSIDPSALATYNAAHASDPALTIVPGNAFTMPVSITIPANTRRVQVPVKFISTLLDPAISYGLPVTIKDASGEVISKKFGSVVIKVAVRNKYDGKYSLKGYVFREGDTGGLTGFYKGLSKDLPSNGANAVNFAQIWADGGGAGGIDGLTINVNPTTNKVTMKSTANLGLANDPAYDNRYDPATKTFYLSFKWGASPVSRAATDTLTYVSPR</sequence>
<evidence type="ECO:0000313" key="2">
    <source>
        <dbReference type="EMBL" id="MRX75317.1"/>
    </source>
</evidence>
<dbReference type="AlphaFoldDB" id="A0A7K0FUN0"/>
<proteinExistence type="predicted"/>
<evidence type="ECO:0000313" key="3">
    <source>
        <dbReference type="Proteomes" id="UP000487757"/>
    </source>
</evidence>
<evidence type="ECO:0000259" key="1">
    <source>
        <dbReference type="Pfam" id="PF08522"/>
    </source>
</evidence>
<dbReference type="Pfam" id="PF08522">
    <property type="entry name" value="BT_3987-like_N"/>
    <property type="match status" value="1"/>
</dbReference>